<dbReference type="GO" id="GO:0007165">
    <property type="term" value="P:signal transduction"/>
    <property type="evidence" value="ECO:0007669"/>
    <property type="project" value="UniProtKB-KW"/>
</dbReference>
<dbReference type="CDD" id="cd06225">
    <property type="entry name" value="HAMP"/>
    <property type="match status" value="1"/>
</dbReference>
<comment type="caution">
    <text evidence="14">The sequence shown here is derived from an EMBL/GenBank/DDBJ whole genome shotgun (WGS) entry which is preliminary data.</text>
</comment>
<keyword evidence="2" id="KW-1003">Cell membrane</keyword>
<evidence type="ECO:0000256" key="5">
    <source>
        <dbReference type="ARBA" id="ARBA00022692"/>
    </source>
</evidence>
<dbReference type="GO" id="GO:0005886">
    <property type="term" value="C:plasma membrane"/>
    <property type="evidence" value="ECO:0007669"/>
    <property type="project" value="UniProtKB-SubCell"/>
</dbReference>
<evidence type="ECO:0000313" key="14">
    <source>
        <dbReference type="EMBL" id="GAE28869.1"/>
    </source>
</evidence>
<dbReference type="GO" id="GO:0006935">
    <property type="term" value="P:chemotaxis"/>
    <property type="evidence" value="ECO:0007669"/>
    <property type="project" value="UniProtKB-KW"/>
</dbReference>
<evidence type="ECO:0000256" key="2">
    <source>
        <dbReference type="ARBA" id="ARBA00022475"/>
    </source>
</evidence>
<sequence>MKKLRSIKVKMFLFMSLLLLIPLLIVGILSYQKTNVLERAVIEKDDLEEVNSEFSDIFKEYESLLTDISNMEEMQVPTIEVDSENEGHHANLPNSNDPSKTIFYEQLLSEISLEHPFLINLYVGTELGEMYLDNIPSEDVDLSQYDPRERDWYIDAIVNSGSIIWTEPYIDTASGQSTITLANTIRDSSGTVIGVAGMDFDMSQLATMIRHDILRSTIITTVVAIMIGLACMVFFLNRFVSTITRVNEQMGKIAEGDLTGEKLASNGNDELAELSQSVNNMQSDLTLIVDGVKGATNHVDTQSKQLTQFAVEVKEGSEQIAATIEELSSGVERQASSATDVVERMSQFNQDIHEATKDGEEVTHHSHIVRKLTEEGSLYMSRTVEQMKQIDRVVSDAVKKVRGLDEKSQEISTLVQVIKDVSEQTNLLALNAAIEAARAGEQGKGFAVVADEVRKLAEQVTGSVEDITSIVSTVQLESNDVARALEDGYQTVNEGTTEIERTNGTFKQMNESITQMVAKMEAIAEKLHLLTENSNEVGTFIEDIAAISEQSAAGIEEVSASAEQSSGAMEEVTRSADELAKLANDLKEQMNRFKL</sequence>
<name>W4QBU9_9BACI</name>
<dbReference type="SUPFAM" id="SSF58104">
    <property type="entry name" value="Methyl-accepting chemotaxis protein (MCP) signaling domain"/>
    <property type="match status" value="1"/>
</dbReference>
<feature type="transmembrane region" description="Helical" evidence="11">
    <location>
        <begin position="213"/>
        <end position="236"/>
    </location>
</feature>
<keyword evidence="15" id="KW-1185">Reference proteome</keyword>
<dbReference type="Pfam" id="PF00015">
    <property type="entry name" value="MCPsignal"/>
    <property type="match status" value="1"/>
</dbReference>
<evidence type="ECO:0000256" key="4">
    <source>
        <dbReference type="ARBA" id="ARBA00022500"/>
    </source>
</evidence>
<dbReference type="Gene3D" id="3.30.450.20">
    <property type="entry name" value="PAS domain"/>
    <property type="match status" value="1"/>
</dbReference>
<dbReference type="InterPro" id="IPR029151">
    <property type="entry name" value="Sensor-like_sf"/>
</dbReference>
<dbReference type="OrthoDB" id="9804712at2"/>
<dbReference type="SMART" id="SM00283">
    <property type="entry name" value="MA"/>
    <property type="match status" value="1"/>
</dbReference>
<dbReference type="CDD" id="cd12913">
    <property type="entry name" value="PDC1_MCP_like"/>
    <property type="match status" value="1"/>
</dbReference>
<evidence type="ECO:0000256" key="8">
    <source>
        <dbReference type="ARBA" id="ARBA00023224"/>
    </source>
</evidence>
<gene>
    <name evidence="14" type="ORF">JCM9152_206</name>
</gene>
<dbReference type="RefSeq" id="WP_035339859.1">
    <property type="nucleotide sequence ID" value="NZ_BAUU01000001.1"/>
</dbReference>
<dbReference type="PANTHER" id="PTHR32089:SF114">
    <property type="entry name" value="METHYL-ACCEPTING CHEMOTAXIS PROTEIN MCPB"/>
    <property type="match status" value="1"/>
</dbReference>
<evidence type="ECO:0000256" key="7">
    <source>
        <dbReference type="ARBA" id="ARBA00023136"/>
    </source>
</evidence>
<keyword evidence="4" id="KW-0145">Chemotaxis</keyword>
<keyword evidence="7 11" id="KW-0472">Membrane</keyword>
<dbReference type="CDD" id="cd11386">
    <property type="entry name" value="MCP_signal"/>
    <property type="match status" value="1"/>
</dbReference>
<evidence type="ECO:0000256" key="6">
    <source>
        <dbReference type="ARBA" id="ARBA00022989"/>
    </source>
</evidence>
<protein>
    <submittedName>
        <fullName evidence="14">Methyl-accepting chemotaxis protein</fullName>
    </submittedName>
</protein>
<feature type="transmembrane region" description="Helical" evidence="11">
    <location>
        <begin position="12"/>
        <end position="31"/>
    </location>
</feature>
<dbReference type="Gene3D" id="6.10.340.10">
    <property type="match status" value="1"/>
</dbReference>
<dbReference type="Pfam" id="PF02743">
    <property type="entry name" value="dCache_1"/>
    <property type="match status" value="1"/>
</dbReference>
<reference evidence="14" key="1">
    <citation type="journal article" date="2014" name="Genome Announc.">
        <title>Draft Genome Sequences of Three Alkaliphilic Bacillus Strains, Bacillus wakoensis JCM 9140T, Bacillus akibai JCM 9157T, and Bacillus hemicellulosilyticus JCM 9152T.</title>
        <authorList>
            <person name="Yuki M."/>
            <person name="Oshima K."/>
            <person name="Suda W."/>
            <person name="Oshida Y."/>
            <person name="Kitamura K."/>
            <person name="Iida T."/>
            <person name="Hattori M."/>
            <person name="Ohkuma M."/>
        </authorList>
    </citation>
    <scope>NUCLEOTIDE SEQUENCE [LARGE SCALE GENOMIC DNA]</scope>
    <source>
        <strain evidence="14">JCM 9152</strain>
    </source>
</reference>
<evidence type="ECO:0000256" key="9">
    <source>
        <dbReference type="ARBA" id="ARBA00029447"/>
    </source>
</evidence>
<comment type="subcellular location">
    <subcellularLocation>
        <location evidence="1">Cell membrane</location>
        <topology evidence="1">Multi-pass membrane protein</topology>
    </subcellularLocation>
</comment>
<evidence type="ECO:0000256" key="3">
    <source>
        <dbReference type="ARBA" id="ARBA00022481"/>
    </source>
</evidence>
<dbReference type="EMBL" id="BAUU01000001">
    <property type="protein sequence ID" value="GAE28869.1"/>
    <property type="molecule type" value="Genomic_DNA"/>
</dbReference>
<dbReference type="InterPro" id="IPR003660">
    <property type="entry name" value="HAMP_dom"/>
</dbReference>
<dbReference type="InterPro" id="IPR004089">
    <property type="entry name" value="MCPsignal_dom"/>
</dbReference>
<dbReference type="SUPFAM" id="SSF103190">
    <property type="entry name" value="Sensory domain-like"/>
    <property type="match status" value="1"/>
</dbReference>
<keyword evidence="6 11" id="KW-1133">Transmembrane helix</keyword>
<evidence type="ECO:0000259" key="13">
    <source>
        <dbReference type="PROSITE" id="PS50885"/>
    </source>
</evidence>
<dbReference type="Pfam" id="PF00672">
    <property type="entry name" value="HAMP"/>
    <property type="match status" value="1"/>
</dbReference>
<dbReference type="PROSITE" id="PS50885">
    <property type="entry name" value="HAMP"/>
    <property type="match status" value="1"/>
</dbReference>
<keyword evidence="5 11" id="KW-0812">Transmembrane</keyword>
<feature type="domain" description="HAMP" evidence="13">
    <location>
        <begin position="237"/>
        <end position="290"/>
    </location>
</feature>
<dbReference type="PANTHER" id="PTHR32089">
    <property type="entry name" value="METHYL-ACCEPTING CHEMOTAXIS PROTEIN MCPB"/>
    <property type="match status" value="1"/>
</dbReference>
<evidence type="ECO:0000256" key="1">
    <source>
        <dbReference type="ARBA" id="ARBA00004651"/>
    </source>
</evidence>
<evidence type="ECO:0000313" key="15">
    <source>
        <dbReference type="Proteomes" id="UP000018895"/>
    </source>
</evidence>
<dbReference type="Gene3D" id="1.10.287.950">
    <property type="entry name" value="Methyl-accepting chemotaxis protein"/>
    <property type="match status" value="1"/>
</dbReference>
<feature type="domain" description="Methyl-accepting transducer" evidence="12">
    <location>
        <begin position="309"/>
        <end position="566"/>
    </location>
</feature>
<accession>W4QBU9</accession>
<keyword evidence="8 10" id="KW-0807">Transducer</keyword>
<organism evidence="14 15">
    <name type="scientific">Halalkalibacter hemicellulosilyticusJCM 9152</name>
    <dbReference type="NCBI Taxonomy" id="1236971"/>
    <lineage>
        <taxon>Bacteria</taxon>
        <taxon>Bacillati</taxon>
        <taxon>Bacillota</taxon>
        <taxon>Bacilli</taxon>
        <taxon>Bacillales</taxon>
        <taxon>Bacillaceae</taxon>
        <taxon>Halalkalibacter</taxon>
    </lineage>
</organism>
<proteinExistence type="inferred from homology"/>
<evidence type="ECO:0000259" key="12">
    <source>
        <dbReference type="PROSITE" id="PS50111"/>
    </source>
</evidence>
<comment type="similarity">
    <text evidence="9">Belongs to the methyl-accepting chemotaxis (MCP) protein family.</text>
</comment>
<dbReference type="STRING" id="1236971.JCM9152_206"/>
<dbReference type="AlphaFoldDB" id="W4QBU9"/>
<dbReference type="InterPro" id="IPR033479">
    <property type="entry name" value="dCache_1"/>
</dbReference>
<keyword evidence="3" id="KW-0488">Methylation</keyword>
<evidence type="ECO:0000256" key="10">
    <source>
        <dbReference type="PROSITE-ProRule" id="PRU00284"/>
    </source>
</evidence>
<dbReference type="Proteomes" id="UP000018895">
    <property type="component" value="Unassembled WGS sequence"/>
</dbReference>
<dbReference type="SMART" id="SM00304">
    <property type="entry name" value="HAMP"/>
    <property type="match status" value="2"/>
</dbReference>
<dbReference type="PROSITE" id="PS50111">
    <property type="entry name" value="CHEMOTAXIS_TRANSDUC_2"/>
    <property type="match status" value="1"/>
</dbReference>
<evidence type="ECO:0000256" key="11">
    <source>
        <dbReference type="SAM" id="Phobius"/>
    </source>
</evidence>